<proteinExistence type="predicted"/>
<dbReference type="InterPro" id="IPR036909">
    <property type="entry name" value="Cyt_c-like_dom_sf"/>
</dbReference>
<evidence type="ECO:0000256" key="7">
    <source>
        <dbReference type="SAM" id="MobiDB-lite"/>
    </source>
</evidence>
<feature type="domain" description="Cytochrome c" evidence="9">
    <location>
        <begin position="62"/>
        <end position="140"/>
    </location>
</feature>
<dbReference type="eggNOG" id="COG2863">
    <property type="taxonomic scope" value="Bacteria"/>
</dbReference>
<reference evidence="10 11" key="1">
    <citation type="submission" date="2013-09" db="EMBL/GenBank/DDBJ databases">
        <title>Genome sequencing of Arenimonas composti.</title>
        <authorList>
            <person name="Chen F."/>
            <person name="Wang G."/>
        </authorList>
    </citation>
    <scope>NUCLEOTIDE SEQUENCE [LARGE SCALE GENOMIC DNA]</scope>
    <source>
        <strain evidence="10 11">TR7-09</strain>
    </source>
</reference>
<feature type="signal peptide" evidence="8">
    <location>
        <begin position="1"/>
        <end position="20"/>
    </location>
</feature>
<dbReference type="PANTHER" id="PTHR33751:SF9">
    <property type="entry name" value="CYTOCHROME C4"/>
    <property type="match status" value="1"/>
</dbReference>
<dbReference type="GO" id="GO:0009055">
    <property type="term" value="F:electron transfer activity"/>
    <property type="evidence" value="ECO:0007669"/>
    <property type="project" value="InterPro"/>
</dbReference>
<dbReference type="GO" id="GO:0020037">
    <property type="term" value="F:heme binding"/>
    <property type="evidence" value="ECO:0007669"/>
    <property type="project" value="InterPro"/>
</dbReference>
<dbReference type="AlphaFoldDB" id="A0A091BC37"/>
<evidence type="ECO:0000256" key="4">
    <source>
        <dbReference type="ARBA" id="ARBA00022982"/>
    </source>
</evidence>
<gene>
    <name evidence="10" type="ORF">P873_12375</name>
</gene>
<dbReference type="OrthoDB" id="9773456at2"/>
<accession>A0A091BC37</accession>
<evidence type="ECO:0000256" key="5">
    <source>
        <dbReference type="ARBA" id="ARBA00023004"/>
    </source>
</evidence>
<evidence type="ECO:0000259" key="9">
    <source>
        <dbReference type="PROSITE" id="PS51007"/>
    </source>
</evidence>
<evidence type="ECO:0000256" key="2">
    <source>
        <dbReference type="ARBA" id="ARBA00022617"/>
    </source>
</evidence>
<keyword evidence="8" id="KW-0732">Signal</keyword>
<feature type="chain" id="PRO_5001869568" description="Cytochrome c domain-containing protein" evidence="8">
    <location>
        <begin position="21"/>
        <end position="289"/>
    </location>
</feature>
<dbReference type="EMBL" id="AWXU01000041">
    <property type="protein sequence ID" value="KFN49082.1"/>
    <property type="molecule type" value="Genomic_DNA"/>
</dbReference>
<comment type="caution">
    <text evidence="10">The sequence shown here is derived from an EMBL/GenBank/DDBJ whole genome shotgun (WGS) entry which is preliminary data.</text>
</comment>
<keyword evidence="4" id="KW-0249">Electron transport</keyword>
<keyword evidence="1" id="KW-0813">Transport</keyword>
<feature type="domain" description="Cytochrome c" evidence="9">
    <location>
        <begin position="160"/>
        <end position="254"/>
    </location>
</feature>
<protein>
    <recommendedName>
        <fullName evidence="9">Cytochrome c domain-containing protein</fullName>
    </recommendedName>
</protein>
<dbReference type="STRING" id="1121013.GCA_000426365_00867"/>
<feature type="compositionally biased region" description="Low complexity" evidence="7">
    <location>
        <begin position="24"/>
        <end position="44"/>
    </location>
</feature>
<keyword evidence="11" id="KW-1185">Reference proteome</keyword>
<evidence type="ECO:0000256" key="6">
    <source>
        <dbReference type="PROSITE-ProRule" id="PRU00433"/>
    </source>
</evidence>
<feature type="region of interest" description="Disordered" evidence="7">
    <location>
        <begin position="24"/>
        <end position="48"/>
    </location>
</feature>
<dbReference type="RefSeq" id="WP_051239490.1">
    <property type="nucleotide sequence ID" value="NZ_AUFF01000002.1"/>
</dbReference>
<sequence length="289" mass="28802">MKFTRILGVAAALAAASVVAQEPGSAPADTAPADTATVTPAADPAPAPVSVLESDDVTATWGDAAAGASKAAACAACHGADGNSADPQYPKLAGQNERYIARQLALFKSGERNSPIMMPFAAPLSAQDMRDIGAHFAGMRVVPGVADDTEIAEGPNAGRRFFEVGQRIFLSGKPEGGVPACLACHGPTGAGNPGAAWPSIGGQHAGYTAAKLAEFHNGMVWGSGDRANPIMAQVASGLTDEEIQGLASFLEGLHNVADAPAADAVAAVAAAPAEAPAAVVADEAAATQE</sequence>
<dbReference type="Proteomes" id="UP000029391">
    <property type="component" value="Unassembled WGS sequence"/>
</dbReference>
<evidence type="ECO:0000313" key="11">
    <source>
        <dbReference type="Proteomes" id="UP000029391"/>
    </source>
</evidence>
<dbReference type="GO" id="GO:0046872">
    <property type="term" value="F:metal ion binding"/>
    <property type="evidence" value="ECO:0007669"/>
    <property type="project" value="UniProtKB-KW"/>
</dbReference>
<evidence type="ECO:0000313" key="10">
    <source>
        <dbReference type="EMBL" id="KFN49082.1"/>
    </source>
</evidence>
<dbReference type="InterPro" id="IPR050597">
    <property type="entry name" value="Cytochrome_c_Oxidase_Subunit"/>
</dbReference>
<dbReference type="Pfam" id="PF00034">
    <property type="entry name" value="Cytochrom_C"/>
    <property type="match status" value="2"/>
</dbReference>
<dbReference type="Gene3D" id="1.10.760.10">
    <property type="entry name" value="Cytochrome c-like domain"/>
    <property type="match status" value="2"/>
</dbReference>
<keyword evidence="2 6" id="KW-0349">Heme</keyword>
<evidence type="ECO:0000256" key="1">
    <source>
        <dbReference type="ARBA" id="ARBA00022448"/>
    </source>
</evidence>
<dbReference type="InterPro" id="IPR009056">
    <property type="entry name" value="Cyt_c-like_dom"/>
</dbReference>
<name>A0A091BC37_9GAMM</name>
<evidence type="ECO:0000256" key="8">
    <source>
        <dbReference type="SAM" id="SignalP"/>
    </source>
</evidence>
<dbReference type="PANTHER" id="PTHR33751">
    <property type="entry name" value="CBB3-TYPE CYTOCHROME C OXIDASE SUBUNIT FIXP"/>
    <property type="match status" value="1"/>
</dbReference>
<keyword evidence="5 6" id="KW-0408">Iron</keyword>
<dbReference type="PROSITE" id="PS51007">
    <property type="entry name" value="CYTC"/>
    <property type="match status" value="2"/>
</dbReference>
<dbReference type="SUPFAM" id="SSF46626">
    <property type="entry name" value="Cytochrome c"/>
    <property type="match status" value="2"/>
</dbReference>
<organism evidence="10 11">
    <name type="scientific">Arenimonas composti TR7-09 = DSM 18010</name>
    <dbReference type="NCBI Taxonomy" id="1121013"/>
    <lineage>
        <taxon>Bacteria</taxon>
        <taxon>Pseudomonadati</taxon>
        <taxon>Pseudomonadota</taxon>
        <taxon>Gammaproteobacteria</taxon>
        <taxon>Lysobacterales</taxon>
        <taxon>Lysobacteraceae</taxon>
        <taxon>Arenimonas</taxon>
    </lineage>
</organism>
<evidence type="ECO:0000256" key="3">
    <source>
        <dbReference type="ARBA" id="ARBA00022723"/>
    </source>
</evidence>
<keyword evidence="3 6" id="KW-0479">Metal-binding</keyword>